<accession>A0A101M3S7</accession>
<protein>
    <submittedName>
        <fullName evidence="1">Uncharacterized protein</fullName>
    </submittedName>
</protein>
<evidence type="ECO:0000313" key="1">
    <source>
        <dbReference type="EMBL" id="KUM50387.1"/>
    </source>
</evidence>
<keyword evidence="1" id="KW-0496">Mitochondrion</keyword>
<reference evidence="1" key="1">
    <citation type="journal article" date="2015" name="Genome Biol. Evol.">
        <title>Organellar Genomes of White Spruce (Picea glauca): Assembly and Annotation.</title>
        <authorList>
            <person name="Jackman S.D."/>
            <person name="Warren R.L."/>
            <person name="Gibb E.A."/>
            <person name="Vandervalk B.P."/>
            <person name="Mohamadi H."/>
            <person name="Chu J."/>
            <person name="Raymond A."/>
            <person name="Pleasance S."/>
            <person name="Coope R."/>
            <person name="Wildung M.R."/>
            <person name="Ritland C.E."/>
            <person name="Bousquet J."/>
            <person name="Jones S.J."/>
            <person name="Bohlmann J."/>
            <person name="Birol I."/>
        </authorList>
    </citation>
    <scope>NUCLEOTIDE SEQUENCE [LARGE SCALE GENOMIC DNA]</scope>
    <source>
        <tissue evidence="1">Flushing bud</tissue>
    </source>
</reference>
<gene>
    <name evidence="1" type="ORF">ABT39_MTgene230</name>
</gene>
<proteinExistence type="predicted"/>
<comment type="caution">
    <text evidence="1">The sequence shown here is derived from an EMBL/GenBank/DDBJ whole genome shotgun (WGS) entry which is preliminary data.</text>
</comment>
<sequence>MSPQQRPILERTNLEVISLPVSSPHFLPSINLTLFSAFIGTTENREPQAPLQCRIMAGFPR</sequence>
<dbReference type="AlphaFoldDB" id="A0A101M3S7"/>
<dbReference type="EMBL" id="LKAM01000001">
    <property type="protein sequence ID" value="KUM50387.1"/>
    <property type="molecule type" value="Genomic_DNA"/>
</dbReference>
<name>A0A101M3S7_PICGL</name>
<organism evidence="1">
    <name type="scientific">Picea glauca</name>
    <name type="common">White spruce</name>
    <name type="synonym">Pinus glauca</name>
    <dbReference type="NCBI Taxonomy" id="3330"/>
    <lineage>
        <taxon>Eukaryota</taxon>
        <taxon>Viridiplantae</taxon>
        <taxon>Streptophyta</taxon>
        <taxon>Embryophyta</taxon>
        <taxon>Tracheophyta</taxon>
        <taxon>Spermatophyta</taxon>
        <taxon>Pinopsida</taxon>
        <taxon>Pinidae</taxon>
        <taxon>Conifers I</taxon>
        <taxon>Pinales</taxon>
        <taxon>Pinaceae</taxon>
        <taxon>Picea</taxon>
    </lineage>
</organism>
<geneLocation type="mitochondrion" evidence="1"/>